<evidence type="ECO:0000313" key="1">
    <source>
        <dbReference type="EMBL" id="QLY29443.1"/>
    </source>
</evidence>
<dbReference type="AlphaFoldDB" id="A0A7D6ZJW9"/>
<dbReference type="InterPro" id="IPR025447">
    <property type="entry name" value="DUF4192"/>
</dbReference>
<name>A0A7D6ZJW9_9NOCA</name>
<accession>A0A7D6ZJW9</accession>
<reference evidence="1 2" key="1">
    <citation type="submission" date="2020-07" db="EMBL/GenBank/DDBJ databases">
        <authorList>
            <person name="Zhuang K."/>
            <person name="Ran Y."/>
        </authorList>
    </citation>
    <scope>NUCLEOTIDE SEQUENCE [LARGE SCALE GENOMIC DNA]</scope>
    <source>
        <strain evidence="1 2">WCH-YHL-001</strain>
    </source>
</reference>
<dbReference type="Pfam" id="PF13830">
    <property type="entry name" value="DUF4192"/>
    <property type="match status" value="1"/>
</dbReference>
<dbReference type="Proteomes" id="UP000515512">
    <property type="component" value="Chromosome"/>
</dbReference>
<proteinExistence type="predicted"/>
<dbReference type="RefSeq" id="WP_181580647.1">
    <property type="nucleotide sequence ID" value="NZ_CP059399.1"/>
</dbReference>
<sequence>MTTPAEPAPPESGDTTTEFADAAREPELHLRHPGDFIAAVPAMLGFAPERSLVVTVLRPEPDPPGSAAVDMVARLDMEKTGRAETAQLVERVAALCLRHRAVAVLALIVDDRATRPTKQHYGVRSRKHRDLVAALEHRLDVDAVPVAGAWAVRAIGADLEWWSVSGPKRHGIQSDPAASLITVRHVLEGRPMRGSREELTAAVAVDGTTRAAVMQAMAAAETAAADRLARAVRSNDPDSYTRGELRKVLWQLSTVDKGVALQPQELAEVAVALRDSTVRDVMFALAPGAHADAAEALWLQLTRVLPDPDRAQAAALLGYSAYARGDGALAGVALDAALSADPEHRMALLLDTALQTGMSPDRLGRLADTGRSAAADLGVDLGTEVPE</sequence>
<dbReference type="EMBL" id="CP059399">
    <property type="protein sequence ID" value="QLY29443.1"/>
    <property type="molecule type" value="Genomic_DNA"/>
</dbReference>
<dbReference type="KEGG" id="nhu:H0264_29915"/>
<gene>
    <name evidence="1" type="ORF">H0264_29915</name>
</gene>
<organism evidence="1 2">
    <name type="scientific">Nocardia huaxiensis</name>
    <dbReference type="NCBI Taxonomy" id="2755382"/>
    <lineage>
        <taxon>Bacteria</taxon>
        <taxon>Bacillati</taxon>
        <taxon>Actinomycetota</taxon>
        <taxon>Actinomycetes</taxon>
        <taxon>Mycobacteriales</taxon>
        <taxon>Nocardiaceae</taxon>
        <taxon>Nocardia</taxon>
    </lineage>
</organism>
<evidence type="ECO:0000313" key="2">
    <source>
        <dbReference type="Proteomes" id="UP000515512"/>
    </source>
</evidence>
<protein>
    <submittedName>
        <fullName evidence="1">DUF4192 domain-containing protein</fullName>
    </submittedName>
</protein>
<keyword evidence="2" id="KW-1185">Reference proteome</keyword>